<accession>A0A9X1P6U0</accession>
<comment type="caution">
    <text evidence="1">The sequence shown here is derived from an EMBL/GenBank/DDBJ whole genome shotgun (WGS) entry which is preliminary data.</text>
</comment>
<gene>
    <name evidence="1" type="ORF">LXM24_01590</name>
</gene>
<protein>
    <submittedName>
        <fullName evidence="1">Uncharacterized protein</fullName>
    </submittedName>
</protein>
<reference evidence="1" key="1">
    <citation type="submission" date="2021-12" db="EMBL/GenBank/DDBJ databases">
        <title>Novel species in genus Dyadobacter.</title>
        <authorList>
            <person name="Ma C."/>
        </authorList>
    </citation>
    <scope>NUCLEOTIDE SEQUENCE</scope>
    <source>
        <strain evidence="1">CY399</strain>
    </source>
</reference>
<proteinExistence type="predicted"/>
<name>A0A9X1P6U0_9BACT</name>
<organism evidence="1 2">
    <name type="scientific">Dyadobacter fanqingshengii</name>
    <dbReference type="NCBI Taxonomy" id="2906443"/>
    <lineage>
        <taxon>Bacteria</taxon>
        <taxon>Pseudomonadati</taxon>
        <taxon>Bacteroidota</taxon>
        <taxon>Cytophagia</taxon>
        <taxon>Cytophagales</taxon>
        <taxon>Spirosomataceae</taxon>
        <taxon>Dyadobacter</taxon>
    </lineage>
</organism>
<keyword evidence="2" id="KW-1185">Reference proteome</keyword>
<evidence type="ECO:0000313" key="1">
    <source>
        <dbReference type="EMBL" id="MCF0038759.1"/>
    </source>
</evidence>
<dbReference type="RefSeq" id="WP_234611607.1">
    <property type="nucleotide sequence ID" value="NZ_CP098806.1"/>
</dbReference>
<dbReference type="Proteomes" id="UP001139700">
    <property type="component" value="Unassembled WGS sequence"/>
</dbReference>
<dbReference type="EMBL" id="JAJTTA010000001">
    <property type="protein sequence ID" value="MCF0038759.1"/>
    <property type="molecule type" value="Genomic_DNA"/>
</dbReference>
<sequence>MAALLASGANVKKESGECGILCVLDGVVWAKIVPVERIKREDKLTKKSLIEIGFAIGSALNQLL</sequence>
<evidence type="ECO:0000313" key="2">
    <source>
        <dbReference type="Proteomes" id="UP001139700"/>
    </source>
</evidence>
<dbReference type="AlphaFoldDB" id="A0A9X1P6U0"/>